<comment type="caution">
    <text evidence="1">The sequence shown here is derived from an EMBL/GenBank/DDBJ whole genome shotgun (WGS) entry which is preliminary data.</text>
</comment>
<proteinExistence type="predicted"/>
<accession>A0A1G2LPN5</accession>
<dbReference type="PANTHER" id="PTHR42307:SF2">
    <property type="entry name" value="PUP DEAMIDASE_DEPUPYLASE"/>
    <property type="match status" value="1"/>
</dbReference>
<dbReference type="GO" id="GO:0019941">
    <property type="term" value="P:modification-dependent protein catabolic process"/>
    <property type="evidence" value="ECO:0007669"/>
    <property type="project" value="InterPro"/>
</dbReference>
<dbReference type="GO" id="GO:0005524">
    <property type="term" value="F:ATP binding"/>
    <property type="evidence" value="ECO:0007669"/>
    <property type="project" value="TreeGrafter"/>
</dbReference>
<protein>
    <recommendedName>
        <fullName evidence="3">Pup--protein ligase</fullName>
    </recommendedName>
</protein>
<dbReference type="Proteomes" id="UP000177171">
    <property type="component" value="Unassembled WGS sequence"/>
</dbReference>
<dbReference type="GO" id="GO:0070490">
    <property type="term" value="P:protein pupylation"/>
    <property type="evidence" value="ECO:0007669"/>
    <property type="project" value="TreeGrafter"/>
</dbReference>
<dbReference type="GO" id="GO:0010498">
    <property type="term" value="P:proteasomal protein catabolic process"/>
    <property type="evidence" value="ECO:0007669"/>
    <property type="project" value="InterPro"/>
</dbReference>
<gene>
    <name evidence="1" type="ORF">A3G49_01765</name>
</gene>
<name>A0A1G2LPN5_9BACT</name>
<dbReference type="EMBL" id="MHQY01000022">
    <property type="protein sequence ID" value="OHA13598.1"/>
    <property type="molecule type" value="Genomic_DNA"/>
</dbReference>
<evidence type="ECO:0000313" key="2">
    <source>
        <dbReference type="Proteomes" id="UP000177171"/>
    </source>
</evidence>
<evidence type="ECO:0008006" key="3">
    <source>
        <dbReference type="Google" id="ProtNLM"/>
    </source>
</evidence>
<sequence length="494" mass="56880">MQKRAFGIETEYSVACLEENRKFYTNINIYGQVAGFLRRVFPLDKEAPDKLTELLFFPPIKDNDLWLASNGARFYFDMEMAVPEYSTPECQSPREAVIHNLAGDSIVEDIRKEALRRGLLNNYSENKFKDIFVFKMNTHFSEDIQDLQKSVGCHENYTTLSLSGFEIPAFSDFMTPFLLSRQIFDGSGGIRLQNNNEWQYVISQRPFFITDMISSQTTGGGGRGFIAFKNEFSEVLSGQIRFHLHCGDSNMSPWGKFVSLGATHLVLRAYEEYRDNNWKYKPHPSHCIEDLYSLARDPTLKFPIRILEGDREKKLSAIEIQKEYINFVEKSLKNLSDMESDALSSWKSTLKKLELGYEAVSQELDWAIKLNFIKERLGGNLNSPKTRFASALYHDISERGIYNTLLRSGEILPFCDADEIKKCRITPPPTRAQFRSRFLKILLETGKLNYSYNLWGGFGNFSTIIYIRDPLDMTTEEGENFLESLKIIPLKSSE</sequence>
<evidence type="ECO:0000313" key="1">
    <source>
        <dbReference type="EMBL" id="OHA13598.1"/>
    </source>
</evidence>
<dbReference type="AlphaFoldDB" id="A0A1G2LPN5"/>
<organism evidence="1 2">
    <name type="scientific">Candidatus Sungbacteria bacterium RIFCSPLOWO2_12_FULL_41_11</name>
    <dbReference type="NCBI Taxonomy" id="1802286"/>
    <lineage>
        <taxon>Bacteria</taxon>
        <taxon>Candidatus Sungiibacteriota</taxon>
    </lineage>
</organism>
<dbReference type="Pfam" id="PF03136">
    <property type="entry name" value="Pup_ligase"/>
    <property type="match status" value="1"/>
</dbReference>
<dbReference type="InterPro" id="IPR004347">
    <property type="entry name" value="Pup_ligase/deamidase"/>
</dbReference>
<reference evidence="1 2" key="1">
    <citation type="journal article" date="2016" name="Nat. Commun.">
        <title>Thousands of microbial genomes shed light on interconnected biogeochemical processes in an aquifer system.</title>
        <authorList>
            <person name="Anantharaman K."/>
            <person name="Brown C.T."/>
            <person name="Hug L.A."/>
            <person name="Sharon I."/>
            <person name="Castelle C.J."/>
            <person name="Probst A.J."/>
            <person name="Thomas B.C."/>
            <person name="Singh A."/>
            <person name="Wilkins M.J."/>
            <person name="Karaoz U."/>
            <person name="Brodie E.L."/>
            <person name="Williams K.H."/>
            <person name="Hubbard S.S."/>
            <person name="Banfield J.F."/>
        </authorList>
    </citation>
    <scope>NUCLEOTIDE SEQUENCE [LARGE SCALE GENOMIC DNA]</scope>
</reference>
<dbReference type="PANTHER" id="PTHR42307">
    <property type="entry name" value="PUP DEAMIDASE/DEPUPYLASE"/>
    <property type="match status" value="1"/>
</dbReference>